<dbReference type="Gene3D" id="3.40.50.2300">
    <property type="match status" value="1"/>
</dbReference>
<dbReference type="Proteomes" id="UP000298347">
    <property type="component" value="Unassembled WGS sequence"/>
</dbReference>
<dbReference type="SMART" id="SM00862">
    <property type="entry name" value="Trans_reg_C"/>
    <property type="match status" value="1"/>
</dbReference>
<dbReference type="Pfam" id="PF00072">
    <property type="entry name" value="Response_reg"/>
    <property type="match status" value="1"/>
</dbReference>
<dbReference type="InterPro" id="IPR039420">
    <property type="entry name" value="WalR-like"/>
</dbReference>
<dbReference type="GO" id="GO:0000976">
    <property type="term" value="F:transcription cis-regulatory region binding"/>
    <property type="evidence" value="ECO:0007669"/>
    <property type="project" value="TreeGrafter"/>
</dbReference>
<dbReference type="SMART" id="SM01043">
    <property type="entry name" value="BTAD"/>
    <property type="match status" value="1"/>
</dbReference>
<keyword evidence="10" id="KW-1185">Reference proteome</keyword>
<dbReference type="GO" id="GO:0000156">
    <property type="term" value="F:phosphorelay response regulator activity"/>
    <property type="evidence" value="ECO:0007669"/>
    <property type="project" value="TreeGrafter"/>
</dbReference>
<dbReference type="InterPro" id="IPR001789">
    <property type="entry name" value="Sig_transdc_resp-reg_receiver"/>
</dbReference>
<dbReference type="PROSITE" id="PS50110">
    <property type="entry name" value="RESPONSE_REGULATORY"/>
    <property type="match status" value="1"/>
</dbReference>
<dbReference type="Pfam" id="PF00486">
    <property type="entry name" value="Trans_reg_C"/>
    <property type="match status" value="1"/>
</dbReference>
<dbReference type="InterPro" id="IPR011006">
    <property type="entry name" value="CheY-like_superfamily"/>
</dbReference>
<evidence type="ECO:0000259" key="8">
    <source>
        <dbReference type="PROSITE" id="PS50110"/>
    </source>
</evidence>
<dbReference type="InterPro" id="IPR016032">
    <property type="entry name" value="Sig_transdc_resp-reg_C-effctor"/>
</dbReference>
<feature type="domain" description="Response regulatory" evidence="8">
    <location>
        <begin position="2"/>
        <end position="116"/>
    </location>
</feature>
<evidence type="ECO:0000256" key="1">
    <source>
        <dbReference type="ARBA" id="ARBA00005820"/>
    </source>
</evidence>
<dbReference type="Gene3D" id="1.25.40.10">
    <property type="entry name" value="Tetratricopeptide repeat domain"/>
    <property type="match status" value="1"/>
</dbReference>
<comment type="caution">
    <text evidence="9">The sequence shown here is derived from an EMBL/GenBank/DDBJ whole genome shotgun (WGS) entry which is preliminary data.</text>
</comment>
<evidence type="ECO:0000256" key="6">
    <source>
        <dbReference type="ARBA" id="ARBA00023163"/>
    </source>
</evidence>
<gene>
    <name evidence="9" type="ORF">E4665_09760</name>
</gene>
<evidence type="ECO:0000256" key="5">
    <source>
        <dbReference type="ARBA" id="ARBA00023125"/>
    </source>
</evidence>
<evidence type="ECO:0000313" key="10">
    <source>
        <dbReference type="Proteomes" id="UP000298347"/>
    </source>
</evidence>
<dbReference type="InterPro" id="IPR011990">
    <property type="entry name" value="TPR-like_helical_dom_sf"/>
</dbReference>
<protein>
    <submittedName>
        <fullName evidence="9">Response regulator</fullName>
    </submittedName>
</protein>
<dbReference type="GO" id="GO:0006355">
    <property type="term" value="P:regulation of DNA-templated transcription"/>
    <property type="evidence" value="ECO:0007669"/>
    <property type="project" value="InterPro"/>
</dbReference>
<dbReference type="EMBL" id="SRJD01000010">
    <property type="protein sequence ID" value="TGA97949.1"/>
    <property type="molecule type" value="Genomic_DNA"/>
</dbReference>
<sequence length="359" mass="41747">MRAIVVDDEKLACKQLSKMLQETGAFETVRTYTDPEEALDDVKKTQPDVAFLDIEMPEMSGIELAEALQSERAQIQIAFTTAYNEFAIQAFELNAIDYVLKPIMKKRLEKTVGRLIKARETAPAEEATNQESFGIECLGSLKFYSLAGTEKKYIPVKWRTSRARELYAFLLNKHDRFVSKDTLIDLLWPEADPSRGTTQLYTTIYQIRKLMEKLPFHHHIVKNDIGYSLTLSGTLVDSEEWETALAGLPVLSPSNVREHIRLFRTYKNHYFAEYGYLWAEPERVRLSQLWLEQGYRLIDFLIENKNYTEALDICQQIDRVEPDDERSMKYEMTLYNRTGNVEGAIRAYEKYKENKNVMN</sequence>
<dbReference type="OrthoDB" id="3190595at2"/>
<keyword evidence="4" id="KW-0805">Transcription regulation</keyword>
<comment type="similarity">
    <text evidence="1">Belongs to the AfsR/DnrI/RedD regulatory family.</text>
</comment>
<keyword evidence="3" id="KW-0902">Two-component regulatory system</keyword>
<dbReference type="InterPro" id="IPR001867">
    <property type="entry name" value="OmpR/PhoB-type_DNA-bd"/>
</dbReference>
<proteinExistence type="inferred from homology"/>
<dbReference type="Gene3D" id="1.10.10.10">
    <property type="entry name" value="Winged helix-like DNA-binding domain superfamily/Winged helix DNA-binding domain"/>
    <property type="match status" value="1"/>
</dbReference>
<keyword evidence="5" id="KW-0238">DNA-binding</keyword>
<dbReference type="GO" id="GO:0032993">
    <property type="term" value="C:protein-DNA complex"/>
    <property type="evidence" value="ECO:0007669"/>
    <property type="project" value="TreeGrafter"/>
</dbReference>
<name>A0A4Z0GM97_9BACL</name>
<dbReference type="RefSeq" id="WP_135348612.1">
    <property type="nucleotide sequence ID" value="NZ_SRJD01000010.1"/>
</dbReference>
<accession>A0A4Z0GM97</accession>
<feature type="modified residue" description="4-aspartylphosphate" evidence="7">
    <location>
        <position position="53"/>
    </location>
</feature>
<evidence type="ECO:0000256" key="7">
    <source>
        <dbReference type="PROSITE-ProRule" id="PRU00169"/>
    </source>
</evidence>
<dbReference type="Pfam" id="PF03704">
    <property type="entry name" value="BTAD"/>
    <property type="match status" value="1"/>
</dbReference>
<dbReference type="PANTHER" id="PTHR48111">
    <property type="entry name" value="REGULATOR OF RPOS"/>
    <property type="match status" value="1"/>
</dbReference>
<dbReference type="SUPFAM" id="SSF46894">
    <property type="entry name" value="C-terminal effector domain of the bipartite response regulators"/>
    <property type="match status" value="1"/>
</dbReference>
<dbReference type="InterPro" id="IPR005158">
    <property type="entry name" value="BTAD"/>
</dbReference>
<evidence type="ECO:0000313" key="9">
    <source>
        <dbReference type="EMBL" id="TGA97949.1"/>
    </source>
</evidence>
<dbReference type="SUPFAM" id="SSF52172">
    <property type="entry name" value="CheY-like"/>
    <property type="match status" value="1"/>
</dbReference>
<reference evidence="9 10" key="1">
    <citation type="journal article" date="2015" name="Int. J. Syst. Evol. Microbiol.">
        <title>Sporolactobacillus shoreae sp. nov. and Sporolactobacillus spathodeae sp. nov., two spore-forming lactic acid bacteria isolated from tree barks in Thailand.</title>
        <authorList>
            <person name="Thamacharoensuk T."/>
            <person name="Kitahara M."/>
            <person name="Ohkuma M."/>
            <person name="Thongchul N."/>
            <person name="Tanasupawat S."/>
        </authorList>
    </citation>
    <scope>NUCLEOTIDE SEQUENCE [LARGE SCALE GENOMIC DNA]</scope>
    <source>
        <strain evidence="9 10">BK92</strain>
    </source>
</reference>
<organism evidence="9 10">
    <name type="scientific">Sporolactobacillus shoreae</name>
    <dbReference type="NCBI Taxonomy" id="1465501"/>
    <lineage>
        <taxon>Bacteria</taxon>
        <taxon>Bacillati</taxon>
        <taxon>Bacillota</taxon>
        <taxon>Bacilli</taxon>
        <taxon>Bacillales</taxon>
        <taxon>Sporolactobacillaceae</taxon>
        <taxon>Sporolactobacillus</taxon>
    </lineage>
</organism>
<dbReference type="SMART" id="SM00448">
    <property type="entry name" value="REC"/>
    <property type="match status" value="1"/>
</dbReference>
<dbReference type="PANTHER" id="PTHR48111:SF69">
    <property type="entry name" value="RESPONSE REGULATOR RECEIVER"/>
    <property type="match status" value="1"/>
</dbReference>
<dbReference type="AlphaFoldDB" id="A0A4Z0GM97"/>
<dbReference type="SUPFAM" id="SSF48452">
    <property type="entry name" value="TPR-like"/>
    <property type="match status" value="1"/>
</dbReference>
<keyword evidence="6" id="KW-0804">Transcription</keyword>
<evidence type="ECO:0000256" key="3">
    <source>
        <dbReference type="ARBA" id="ARBA00023012"/>
    </source>
</evidence>
<dbReference type="GO" id="GO:0005829">
    <property type="term" value="C:cytosol"/>
    <property type="evidence" value="ECO:0007669"/>
    <property type="project" value="TreeGrafter"/>
</dbReference>
<evidence type="ECO:0000256" key="2">
    <source>
        <dbReference type="ARBA" id="ARBA00022553"/>
    </source>
</evidence>
<keyword evidence="2 7" id="KW-0597">Phosphoprotein</keyword>
<dbReference type="InterPro" id="IPR036388">
    <property type="entry name" value="WH-like_DNA-bd_sf"/>
</dbReference>
<evidence type="ECO:0000256" key="4">
    <source>
        <dbReference type="ARBA" id="ARBA00023015"/>
    </source>
</evidence>